<keyword evidence="4" id="KW-1185">Reference proteome</keyword>
<dbReference type="STRING" id="2316362.A0A4Q2D3P6"/>
<protein>
    <submittedName>
        <fullName evidence="3">Uncharacterized protein</fullName>
    </submittedName>
</protein>
<evidence type="ECO:0000256" key="1">
    <source>
        <dbReference type="ARBA" id="ARBA00022574"/>
    </source>
</evidence>
<evidence type="ECO:0000313" key="3">
    <source>
        <dbReference type="EMBL" id="RXW13937.1"/>
    </source>
</evidence>
<dbReference type="InterPro" id="IPR051179">
    <property type="entry name" value="WD_repeat_multifunction"/>
</dbReference>
<dbReference type="AlphaFoldDB" id="A0A4Q2D3P6"/>
<sequence>MYSTTASLTEHRDTVNCLTFSDDGLYLASGDDSGIVLVCETQDPGQFDRYYFTDSVTSLLWIPGTKSLYAGLANCEVHYLSLEDERVYRMDFRPIGYEEMSPALQQLYQISCLAFDPVHSWIAIGVGATTIVISIRDFTKNKYTELCTITPGRSNNRQPTHGQSPKALSAEVRSLHFTPSGRQIIVTTLEEGIRCFGVRDLTEKWRIASHSYRIGRSALNIKGTLMVCSNLFDGFDVYDVETRSYICTLPQTSPEHINVPLPVLFVHEDQEILIGSAHGKVQIRPIAENGGDTCVLDHASDIIQAIAYGQIASNSYIATACSEKGLDTYVKLWVRSPMAKQVLQHPGVYLYQEVSPLSQSLPKYAEGTFRGREPLLKDLTVRG</sequence>
<accession>A0A4Q2D3P6</accession>
<dbReference type="Pfam" id="PF00400">
    <property type="entry name" value="WD40"/>
    <property type="match status" value="1"/>
</dbReference>
<keyword evidence="2" id="KW-0677">Repeat</keyword>
<dbReference type="PANTHER" id="PTHR19857">
    <property type="entry name" value="MITOCHONDRIAL DIVISION PROTEIN 1-RELATED"/>
    <property type="match status" value="1"/>
</dbReference>
<name>A0A4Q2D3P6_9AGAR</name>
<dbReference type="EMBL" id="SDEE01000798">
    <property type="protein sequence ID" value="RXW13937.1"/>
    <property type="molecule type" value="Genomic_DNA"/>
</dbReference>
<proteinExistence type="predicted"/>
<dbReference type="InterPro" id="IPR015943">
    <property type="entry name" value="WD40/YVTN_repeat-like_dom_sf"/>
</dbReference>
<dbReference type="SUPFAM" id="SSF50978">
    <property type="entry name" value="WD40 repeat-like"/>
    <property type="match status" value="1"/>
</dbReference>
<dbReference type="Gene3D" id="2.130.10.10">
    <property type="entry name" value="YVTN repeat-like/Quinoprotein amine dehydrogenase"/>
    <property type="match status" value="1"/>
</dbReference>
<dbReference type="PANTHER" id="PTHR19857:SF8">
    <property type="entry name" value="ANGIO-ASSOCIATED MIGRATORY CELL PROTEIN"/>
    <property type="match status" value="1"/>
</dbReference>
<comment type="caution">
    <text evidence="3">The sequence shown here is derived from an EMBL/GenBank/DDBJ whole genome shotgun (WGS) entry which is preliminary data.</text>
</comment>
<evidence type="ECO:0000313" key="4">
    <source>
        <dbReference type="Proteomes" id="UP000290288"/>
    </source>
</evidence>
<keyword evidence="1" id="KW-0853">WD repeat</keyword>
<reference evidence="3 4" key="1">
    <citation type="submission" date="2019-01" db="EMBL/GenBank/DDBJ databases">
        <title>Draft genome sequence of Psathyrella aberdarensis IHI B618.</title>
        <authorList>
            <person name="Buettner E."/>
            <person name="Kellner H."/>
        </authorList>
    </citation>
    <scope>NUCLEOTIDE SEQUENCE [LARGE SCALE GENOMIC DNA]</scope>
    <source>
        <strain evidence="3 4">IHI B618</strain>
    </source>
</reference>
<dbReference type="InterPro" id="IPR036322">
    <property type="entry name" value="WD40_repeat_dom_sf"/>
</dbReference>
<evidence type="ECO:0000256" key="2">
    <source>
        <dbReference type="ARBA" id="ARBA00022737"/>
    </source>
</evidence>
<dbReference type="InterPro" id="IPR001680">
    <property type="entry name" value="WD40_rpt"/>
</dbReference>
<dbReference type="Proteomes" id="UP000290288">
    <property type="component" value="Unassembled WGS sequence"/>
</dbReference>
<gene>
    <name evidence="3" type="ORF">EST38_g11916</name>
</gene>
<dbReference type="SMART" id="SM00320">
    <property type="entry name" value="WD40"/>
    <property type="match status" value="2"/>
</dbReference>
<organism evidence="3 4">
    <name type="scientific">Candolleomyces aberdarensis</name>
    <dbReference type="NCBI Taxonomy" id="2316362"/>
    <lineage>
        <taxon>Eukaryota</taxon>
        <taxon>Fungi</taxon>
        <taxon>Dikarya</taxon>
        <taxon>Basidiomycota</taxon>
        <taxon>Agaricomycotina</taxon>
        <taxon>Agaricomycetes</taxon>
        <taxon>Agaricomycetidae</taxon>
        <taxon>Agaricales</taxon>
        <taxon>Agaricineae</taxon>
        <taxon>Psathyrellaceae</taxon>
        <taxon>Candolleomyces</taxon>
    </lineage>
</organism>
<dbReference type="OrthoDB" id="3238562at2759"/>